<evidence type="ECO:0000313" key="4">
    <source>
        <dbReference type="EMBL" id="KAF7167353.1"/>
    </source>
</evidence>
<accession>A0A8H6PBH1</accession>
<proteinExistence type="predicted"/>
<feature type="compositionally biased region" description="Basic and acidic residues" evidence="1">
    <location>
        <begin position="26"/>
        <end position="39"/>
    </location>
</feature>
<dbReference type="AlphaFoldDB" id="A0A8H6PBH1"/>
<gene>
    <name evidence="3" type="ORF">CNMCM5793_001547</name>
    <name evidence="4" type="ORF">CNMCM6106_002928</name>
</gene>
<feature type="transmembrane region" description="Helical" evidence="2">
    <location>
        <begin position="682"/>
        <end position="700"/>
    </location>
</feature>
<keyword evidence="5" id="KW-1185">Reference proteome</keyword>
<evidence type="ECO:0000256" key="1">
    <source>
        <dbReference type="SAM" id="MobiDB-lite"/>
    </source>
</evidence>
<feature type="transmembrane region" description="Helical" evidence="2">
    <location>
        <begin position="650"/>
        <end position="670"/>
    </location>
</feature>
<keyword evidence="2" id="KW-1133">Transmembrane helix</keyword>
<evidence type="ECO:0000313" key="3">
    <source>
        <dbReference type="EMBL" id="KAF7125369.1"/>
    </source>
</evidence>
<name>A0A8H6PBH1_9EURO</name>
<comment type="caution">
    <text evidence="3">The sequence shown here is derived from an EMBL/GenBank/DDBJ whole genome shotgun (WGS) entry which is preliminary data.</text>
</comment>
<reference evidence="3" key="1">
    <citation type="submission" date="2020-06" db="EMBL/GenBank/DDBJ databases">
        <title>Draft genome sequences of strains closely related to Aspergillus parafelis and Aspergillus hiratsukae.</title>
        <authorList>
            <person name="Dos Santos R.A.C."/>
            <person name="Rivero-Menendez O."/>
            <person name="Steenwyk J.L."/>
            <person name="Mead M.E."/>
            <person name="Goldman G.H."/>
            <person name="Alastruey-Izquierdo A."/>
            <person name="Rokas A."/>
        </authorList>
    </citation>
    <scope>NUCLEOTIDE SEQUENCE</scope>
    <source>
        <strain evidence="3">CNM-CM5793</strain>
        <strain evidence="4">CNM-CM6106</strain>
    </source>
</reference>
<dbReference type="EMBL" id="JACBAF010002113">
    <property type="protein sequence ID" value="KAF7167353.1"/>
    <property type="molecule type" value="Genomic_DNA"/>
</dbReference>
<evidence type="ECO:0000256" key="2">
    <source>
        <dbReference type="SAM" id="Phobius"/>
    </source>
</evidence>
<sequence>MDSDLHPGEAQYHKPQVAGSDEEAEVSVRSDSDPPDQHETTQLGVHGSSASLHHQDSPSEMPPFIILTENDSASKDSAASNVSLTPERVPSSESDTTSLRAPRAGVLHMSDFIYVRPNEDLNDEFKSRERRIIKSRYKPDSAFPLAPPKKTFRQKSDGTVEEPRLLRGHLLDYVPPGLPLQIDPANFDRFPIVSLVPFDNRVQLACDLPWLWEYEQCRIRLEEHITDDQTLQNTVRRNLLDRISTLETFDCKLRENGDGDFCIVDNVAASGYGSNRYEIYRGPRGAVKITVVGRPQPNVSGDEGFLAPWQRLIFCKGLSTVAKPDRPLFENGQFVALPYIALDDVKLFEDLHSLARGPTSDAIREAVELHLNCSSRVVGELNNPYMDASRSFHITFYERISGDARFIEKESWKIGHMYTKPDAPPGTKAPLFRRSAFTTLVVTEDRYADADRARPQKDSPRYGTMIVLCPSKSFMGPYDTAQKDEQPVMWDQVLNSEGIQTSELRVIREVYSLLIRRWLELKDYLAELLQEDFMEPEIYVKLIFDDDKLSRSKKYFWILACLQEFKASIMDNVEQWNLYRNARLRHLLAPGMDSPQWILDVQEFSEVLQRVKFQMEELTYAVQARRDGLFNASALGESMNSTRLGQNVKLLTYVSIFYLPLAFCAALWAIPDIDQKGTKTAFSITALVTGLVNYLLVANLENIVGFLKTIYNSWRRNLVQQMKDDPARHWKAHGQRLEDSLPERRMGPSEWTIWWYQITRLFRRYSTKVEDSEELKADSPFSSTTSLE</sequence>
<feature type="region of interest" description="Disordered" evidence="1">
    <location>
        <begin position="1"/>
        <end position="64"/>
    </location>
</feature>
<dbReference type="EMBL" id="JACBAD010001985">
    <property type="protein sequence ID" value="KAF7125369.1"/>
    <property type="molecule type" value="Genomic_DNA"/>
</dbReference>
<dbReference type="Proteomes" id="UP000662466">
    <property type="component" value="Unassembled WGS sequence"/>
</dbReference>
<evidence type="ECO:0000313" key="5">
    <source>
        <dbReference type="Proteomes" id="UP000630445"/>
    </source>
</evidence>
<feature type="region of interest" description="Disordered" evidence="1">
    <location>
        <begin position="76"/>
        <end position="99"/>
    </location>
</feature>
<dbReference type="Proteomes" id="UP000630445">
    <property type="component" value="Unassembled WGS sequence"/>
</dbReference>
<feature type="compositionally biased region" description="Polar residues" evidence="1">
    <location>
        <begin position="40"/>
        <end position="52"/>
    </location>
</feature>
<protein>
    <submittedName>
        <fullName evidence="3">Uncharacterized protein</fullName>
    </submittedName>
</protein>
<dbReference type="OrthoDB" id="5428055at2759"/>
<keyword evidence="2" id="KW-0812">Transmembrane</keyword>
<organism evidence="3 5">
    <name type="scientific">Aspergillus hiratsukae</name>
    <dbReference type="NCBI Taxonomy" id="1194566"/>
    <lineage>
        <taxon>Eukaryota</taxon>
        <taxon>Fungi</taxon>
        <taxon>Dikarya</taxon>
        <taxon>Ascomycota</taxon>
        <taxon>Pezizomycotina</taxon>
        <taxon>Eurotiomycetes</taxon>
        <taxon>Eurotiomycetidae</taxon>
        <taxon>Eurotiales</taxon>
        <taxon>Aspergillaceae</taxon>
        <taxon>Aspergillus</taxon>
        <taxon>Aspergillus subgen. Fumigati</taxon>
    </lineage>
</organism>
<keyword evidence="2" id="KW-0472">Membrane</keyword>